<comment type="caution">
    <text evidence="3">The sequence shown here is derived from an EMBL/GenBank/DDBJ whole genome shotgun (WGS) entry which is preliminary data.</text>
</comment>
<protein>
    <submittedName>
        <fullName evidence="3">ASPIC/UnbV domain protein</fullName>
    </submittedName>
</protein>
<keyword evidence="2" id="KW-0812">Transmembrane</keyword>
<evidence type="ECO:0000313" key="4">
    <source>
        <dbReference type="Proteomes" id="UP000014974"/>
    </source>
</evidence>
<dbReference type="Pfam" id="PF13517">
    <property type="entry name" value="FG-GAP_3"/>
    <property type="match status" value="2"/>
</dbReference>
<dbReference type="Proteomes" id="UP000014974">
    <property type="component" value="Unassembled WGS sequence"/>
</dbReference>
<dbReference type="AlphaFoldDB" id="S7WXF1"/>
<feature type="transmembrane region" description="Helical" evidence="2">
    <location>
        <begin position="54"/>
        <end position="74"/>
    </location>
</feature>
<dbReference type="Pfam" id="PF20599">
    <property type="entry name" value="DUF6796"/>
    <property type="match status" value="1"/>
</dbReference>
<organism evidence="3 4">
    <name type="scientific">Cyclobacterium qasimii M12-11B</name>
    <dbReference type="NCBI Taxonomy" id="641524"/>
    <lineage>
        <taxon>Bacteria</taxon>
        <taxon>Pseudomonadati</taxon>
        <taxon>Bacteroidota</taxon>
        <taxon>Cytophagia</taxon>
        <taxon>Cytophagales</taxon>
        <taxon>Cyclobacteriaceae</taxon>
        <taxon>Cyclobacterium</taxon>
    </lineage>
</organism>
<accession>S7WXF1</accession>
<dbReference type="STRING" id="641524.ADICYQ_2335"/>
<dbReference type="SUPFAM" id="SSF69318">
    <property type="entry name" value="Integrin alpha N-terminal domain"/>
    <property type="match status" value="1"/>
</dbReference>
<dbReference type="PATRIC" id="fig|641524.5.peg.2312"/>
<keyword evidence="1" id="KW-0732">Signal</keyword>
<proteinExistence type="predicted"/>
<gene>
    <name evidence="3" type="ORF">ADICYQ_2335</name>
</gene>
<keyword evidence="2" id="KW-0472">Membrane</keyword>
<evidence type="ECO:0000256" key="1">
    <source>
        <dbReference type="ARBA" id="ARBA00022729"/>
    </source>
</evidence>
<feature type="transmembrane region" description="Helical" evidence="2">
    <location>
        <begin position="162"/>
        <end position="183"/>
    </location>
</feature>
<feature type="transmembrane region" description="Helical" evidence="2">
    <location>
        <begin position="195"/>
        <end position="217"/>
    </location>
</feature>
<dbReference type="InterPro" id="IPR046475">
    <property type="entry name" value="DUF6796"/>
</dbReference>
<dbReference type="PANTHER" id="PTHR46580:SF4">
    <property type="entry name" value="ATP_GTP-BINDING PROTEIN"/>
    <property type="match status" value="1"/>
</dbReference>
<evidence type="ECO:0000313" key="3">
    <source>
        <dbReference type="EMBL" id="EPR68638.1"/>
    </source>
</evidence>
<feature type="transmembrane region" description="Helical" evidence="2">
    <location>
        <begin position="136"/>
        <end position="156"/>
    </location>
</feature>
<dbReference type="EMBL" id="ATNM01000096">
    <property type="protein sequence ID" value="EPR68638.1"/>
    <property type="molecule type" value="Genomic_DNA"/>
</dbReference>
<keyword evidence="2" id="KW-1133">Transmembrane helix</keyword>
<dbReference type="InterPro" id="IPR013517">
    <property type="entry name" value="FG-GAP"/>
</dbReference>
<evidence type="ECO:0000256" key="2">
    <source>
        <dbReference type="SAM" id="Phobius"/>
    </source>
</evidence>
<feature type="transmembrane region" description="Helical" evidence="2">
    <location>
        <begin position="106"/>
        <end position="127"/>
    </location>
</feature>
<reference evidence="3 4" key="1">
    <citation type="journal article" date="2013" name="Genome Announc.">
        <title>Draft Genome Sequence of Cyclobacterium qasimii Strain M12-11BT, Isolated from Arctic Marine Sediment.</title>
        <authorList>
            <person name="Shivaji S."/>
            <person name="Ara S."/>
            <person name="Singh A."/>
            <person name="Kumar Pinnaka A."/>
        </authorList>
    </citation>
    <scope>NUCLEOTIDE SEQUENCE [LARGE SCALE GENOMIC DNA]</scope>
    <source>
        <strain evidence="3 4">M12-11B</strain>
    </source>
</reference>
<sequence length="508" mass="56660">MHFLPEGPGGEVSMLEHVPLKRASIGHFFAVFGAPLYFAGYYGVSAFFKKSNEALANMLLVLGVLAFFIGGIWISSRYFGAEVLQRSQGTADYAFYLQSYEDHYQVLVWALRIIIVLLSGVYVLLILRNKQGLPKWLAIFNPIVLLIITISSLVWFKPLGIHIAPIAMNVTHFIFFTILLFQLKNKPVNMKILKYFFFSVLALVLVIVSFVLLRFGMDGNNPYNNEIDDNLIPTFSEASIAFTQEHNGEESLPVIASALIDIDNDGVDELFLGGGYNHQDELFKYEDGSFTLISKSVNLQEKENLSTLGAASADFDNNGFSDLIISREDGITIYYNNGGKFTPKKVDYPLADNASPLGFALGDVNKDGTIDIFISNYIRKKQMVGQNNFSKTYGPISQLLLNNGDNTFKDVTKESGLTYQHNTFMGIFVDIDNDSWLDLVVAHDTGEVRTYQNNGDGTFTVKPNPTTDKYGYPMGIAVGDYNNDGNVDFMFSNTGSTAPHFFSKRYGR</sequence>
<name>S7WXF1_9BACT</name>
<feature type="transmembrane region" description="Helical" evidence="2">
    <location>
        <begin position="24"/>
        <end position="42"/>
    </location>
</feature>
<dbReference type="PANTHER" id="PTHR46580">
    <property type="entry name" value="SENSOR KINASE-RELATED"/>
    <property type="match status" value="1"/>
</dbReference>
<dbReference type="InterPro" id="IPR028994">
    <property type="entry name" value="Integrin_alpha_N"/>
</dbReference>
<dbReference type="Gene3D" id="2.130.10.130">
    <property type="entry name" value="Integrin alpha, N-terminal"/>
    <property type="match status" value="2"/>
</dbReference>
<dbReference type="eggNOG" id="COG0457">
    <property type="taxonomic scope" value="Bacteria"/>
</dbReference>